<organism evidence="2 3">
    <name type="scientific">Sulfitobacter aestuarii</name>
    <dbReference type="NCBI Taxonomy" id="2161676"/>
    <lineage>
        <taxon>Bacteria</taxon>
        <taxon>Pseudomonadati</taxon>
        <taxon>Pseudomonadota</taxon>
        <taxon>Alphaproteobacteria</taxon>
        <taxon>Rhodobacterales</taxon>
        <taxon>Roseobacteraceae</taxon>
        <taxon>Sulfitobacter</taxon>
    </lineage>
</organism>
<dbReference type="RefSeq" id="WP_386375775.1">
    <property type="nucleotide sequence ID" value="NZ_JBHUMP010000022.1"/>
</dbReference>
<keyword evidence="1" id="KW-0732">Signal</keyword>
<dbReference type="Proteomes" id="UP001597474">
    <property type="component" value="Unassembled WGS sequence"/>
</dbReference>
<dbReference type="Pfam" id="PF06226">
    <property type="entry name" value="DUF1007"/>
    <property type="match status" value="1"/>
</dbReference>
<keyword evidence="3" id="KW-1185">Reference proteome</keyword>
<evidence type="ECO:0000313" key="2">
    <source>
        <dbReference type="EMBL" id="MFD2741348.1"/>
    </source>
</evidence>
<evidence type="ECO:0000256" key="1">
    <source>
        <dbReference type="SAM" id="SignalP"/>
    </source>
</evidence>
<feature type="chain" id="PRO_5046244379" evidence="1">
    <location>
        <begin position="19"/>
        <end position="216"/>
    </location>
</feature>
<protein>
    <submittedName>
        <fullName evidence="2">DUF1007 family protein</fullName>
    </submittedName>
</protein>
<dbReference type="EMBL" id="JBHUMP010000022">
    <property type="protein sequence ID" value="MFD2741348.1"/>
    <property type="molecule type" value="Genomic_DNA"/>
</dbReference>
<evidence type="ECO:0000313" key="3">
    <source>
        <dbReference type="Proteomes" id="UP001597474"/>
    </source>
</evidence>
<comment type="caution">
    <text evidence="2">The sequence shown here is derived from an EMBL/GenBank/DDBJ whole genome shotgun (WGS) entry which is preliminary data.</text>
</comment>
<reference evidence="3" key="1">
    <citation type="journal article" date="2019" name="Int. J. Syst. Evol. Microbiol.">
        <title>The Global Catalogue of Microorganisms (GCM) 10K type strain sequencing project: providing services to taxonomists for standard genome sequencing and annotation.</title>
        <authorList>
            <consortium name="The Broad Institute Genomics Platform"/>
            <consortium name="The Broad Institute Genome Sequencing Center for Infectious Disease"/>
            <person name="Wu L."/>
            <person name="Ma J."/>
        </authorList>
    </citation>
    <scope>NUCLEOTIDE SEQUENCE [LARGE SCALE GENOMIC DNA]</scope>
    <source>
        <strain evidence="3">TISTR 2562</strain>
    </source>
</reference>
<gene>
    <name evidence="2" type="ORF">ACFSUD_17370</name>
</gene>
<feature type="signal peptide" evidence="1">
    <location>
        <begin position="1"/>
        <end position="18"/>
    </location>
</feature>
<sequence>MRKLLTLILSSLIATSLAAHPHIFVDTGLELITSDAGEMTHVRVTWEYDEFYSLLITEDMGLDGDGDGLLTEAELDRLSGFDMNWIEGFNGDLVARLGETEIPLSDPQEVTASFAEGRITTTHLRAFEEPIPAGETLVMKAYDPTYYTAYELSRPVRVEGSGTCDVRRKAPKLDNELRELQQQLATLDAEMDPEDVGLPDIGAQMAGSVHVTCAAS</sequence>
<dbReference type="PROSITE" id="PS00018">
    <property type="entry name" value="EF_HAND_1"/>
    <property type="match status" value="1"/>
</dbReference>
<dbReference type="InterPro" id="IPR018247">
    <property type="entry name" value="EF_Hand_1_Ca_BS"/>
</dbReference>
<proteinExistence type="predicted"/>
<accession>A0ABW5U643</accession>
<dbReference type="InterPro" id="IPR010412">
    <property type="entry name" value="DUF1007"/>
</dbReference>
<name>A0ABW5U643_9RHOB</name>